<dbReference type="AlphaFoldDB" id="A0A6M7UE21"/>
<name>A0A6M7UE21_9HYPH</name>
<organism evidence="2 3">
    <name type="scientific">Mesorhizobium erdmanii</name>
    <dbReference type="NCBI Taxonomy" id="1777866"/>
    <lineage>
        <taxon>Bacteria</taxon>
        <taxon>Pseudomonadati</taxon>
        <taxon>Pseudomonadota</taxon>
        <taxon>Alphaproteobacteria</taxon>
        <taxon>Hyphomicrobiales</taxon>
        <taxon>Phyllobacteriaceae</taxon>
        <taxon>Mesorhizobium</taxon>
    </lineage>
</organism>
<reference evidence="2 3" key="1">
    <citation type="submission" date="2018-10" db="EMBL/GenBank/DDBJ databases">
        <authorList>
            <person name="Perry B.J."/>
            <person name="Sullivan J.T."/>
            <person name="Murphy R.J.T."/>
            <person name="Ramsay J.P."/>
            <person name="Ronson C.W."/>
        </authorList>
    </citation>
    <scope>NUCLEOTIDE SEQUENCE [LARGE SCALE GENOMIC DNA]</scope>
    <source>
        <strain evidence="2 3">NZP2014</strain>
    </source>
</reference>
<sequence length="205" mass="21789">MPLTAFAINCSLKASGDKEKSSTDKIIADLLSALKPHGVRGEVVRALDHDIKAGVLSDMGKGDDWPDLREKIISADIFILGLPIWMGQPSSVAKRVMERMDAFLSETDDKGRMPAAGKVALVAIVGNEDGAHHCHAECFQALNDVGFTIPANGGVYWVGEAMGDVNYVDLPATPEEVDGMIDMAASNAAHLATLLKGKAYIGVDK</sequence>
<keyword evidence="3" id="KW-1185">Reference proteome</keyword>
<dbReference type="GO" id="GO:0016491">
    <property type="term" value="F:oxidoreductase activity"/>
    <property type="evidence" value="ECO:0007669"/>
    <property type="project" value="InterPro"/>
</dbReference>
<accession>A0A6M7UE21</accession>
<evidence type="ECO:0000313" key="2">
    <source>
        <dbReference type="EMBL" id="QKC76139.1"/>
    </source>
</evidence>
<evidence type="ECO:0000259" key="1">
    <source>
        <dbReference type="Pfam" id="PF03358"/>
    </source>
</evidence>
<gene>
    <name evidence="2" type="ORF">EB233_11800</name>
</gene>
<dbReference type="InterPro" id="IPR005025">
    <property type="entry name" value="FMN_Rdtase-like_dom"/>
</dbReference>
<dbReference type="KEGG" id="merd:EB233_11800"/>
<dbReference type="EMBL" id="CP033361">
    <property type="protein sequence ID" value="QKC76139.1"/>
    <property type="molecule type" value="Genomic_DNA"/>
</dbReference>
<dbReference type="Pfam" id="PF03358">
    <property type="entry name" value="FMN_red"/>
    <property type="match status" value="1"/>
</dbReference>
<dbReference type="SUPFAM" id="SSF52218">
    <property type="entry name" value="Flavoproteins"/>
    <property type="match status" value="1"/>
</dbReference>
<dbReference type="InterPro" id="IPR029039">
    <property type="entry name" value="Flavoprotein-like_sf"/>
</dbReference>
<protein>
    <submittedName>
        <fullName evidence="2">Flavodoxin family protein</fullName>
    </submittedName>
</protein>
<proteinExistence type="predicted"/>
<evidence type="ECO:0000313" key="3">
    <source>
        <dbReference type="Proteomes" id="UP000503339"/>
    </source>
</evidence>
<dbReference type="RefSeq" id="WP_064989654.1">
    <property type="nucleotide sequence ID" value="NZ_CP033361.1"/>
</dbReference>
<feature type="domain" description="NADPH-dependent FMN reductase-like" evidence="1">
    <location>
        <begin position="7"/>
        <end position="159"/>
    </location>
</feature>
<dbReference type="Gene3D" id="3.40.50.360">
    <property type="match status" value="1"/>
</dbReference>
<dbReference type="Proteomes" id="UP000503339">
    <property type="component" value="Chromosome"/>
</dbReference>